<keyword evidence="2" id="KW-1277">Toxin-antitoxin system</keyword>
<dbReference type="PANTHER" id="PTHR33653:SF1">
    <property type="entry name" value="RIBONUCLEASE VAPC2"/>
    <property type="match status" value="1"/>
</dbReference>
<reference evidence="9 10" key="1">
    <citation type="submission" date="2023-01" db="EMBL/GenBank/DDBJ databases">
        <title>Novel diversity within Roseofilum (Cyanobacteria; Desertifilaceae) from marine benthic mats with descriptions of four novel species.</title>
        <authorList>
            <person name="Wang Y."/>
            <person name="Berthold D.E."/>
            <person name="Hu J."/>
            <person name="Lefler F.W."/>
            <person name="Laughinghouse H.D. IV."/>
        </authorList>
    </citation>
    <scope>NUCLEOTIDE SEQUENCE [LARGE SCALE GENOMIC DNA]</scope>
    <source>
        <strain evidence="9 10">BLCC-M154</strain>
    </source>
</reference>
<evidence type="ECO:0000256" key="2">
    <source>
        <dbReference type="ARBA" id="ARBA00022649"/>
    </source>
</evidence>
<dbReference type="Gene3D" id="3.40.50.1010">
    <property type="entry name" value="5'-nuclease"/>
    <property type="match status" value="1"/>
</dbReference>
<keyword evidence="6" id="KW-0460">Magnesium</keyword>
<evidence type="ECO:0000256" key="6">
    <source>
        <dbReference type="ARBA" id="ARBA00022842"/>
    </source>
</evidence>
<sequence length="139" mass="16271">MTLYILDSDHLSLYQRGHQALGYQLLVIRPEQIAITVISVEELIRGRLAQIRKANQPQERIYSYYWFNKTIDFLQNFRVLDYDAQAEDCFQSLLAQKIRVGTQDLKIAAIALSQRARLITRNRKDFERIPGLALEDWSV</sequence>
<evidence type="ECO:0000313" key="10">
    <source>
        <dbReference type="Proteomes" id="UP001235303"/>
    </source>
</evidence>
<gene>
    <name evidence="9" type="ORF">PMG71_20895</name>
</gene>
<dbReference type="InterPro" id="IPR050556">
    <property type="entry name" value="Type_II_TA_system_RNase"/>
</dbReference>
<comment type="caution">
    <text evidence="9">The sequence shown here is derived from an EMBL/GenBank/DDBJ whole genome shotgun (WGS) entry which is preliminary data.</text>
</comment>
<name>A0ABT7B040_9CYAN</name>
<dbReference type="CDD" id="cd09881">
    <property type="entry name" value="PIN_VapC4-5_FitB-like"/>
    <property type="match status" value="1"/>
</dbReference>
<organism evidence="9 10">
    <name type="scientific">Roseofilum acuticapitatum BLCC-M154</name>
    <dbReference type="NCBI Taxonomy" id="3022444"/>
    <lineage>
        <taxon>Bacteria</taxon>
        <taxon>Bacillati</taxon>
        <taxon>Cyanobacteriota</taxon>
        <taxon>Cyanophyceae</taxon>
        <taxon>Desertifilales</taxon>
        <taxon>Desertifilaceae</taxon>
        <taxon>Roseofilum</taxon>
        <taxon>Roseofilum acuticapitatum</taxon>
    </lineage>
</organism>
<evidence type="ECO:0000256" key="7">
    <source>
        <dbReference type="ARBA" id="ARBA00038093"/>
    </source>
</evidence>
<keyword evidence="5" id="KW-0378">Hydrolase</keyword>
<dbReference type="PANTHER" id="PTHR33653">
    <property type="entry name" value="RIBONUCLEASE VAPC2"/>
    <property type="match status" value="1"/>
</dbReference>
<dbReference type="EMBL" id="JAQOSP010000133">
    <property type="protein sequence ID" value="MDJ1171891.1"/>
    <property type="molecule type" value="Genomic_DNA"/>
</dbReference>
<proteinExistence type="inferred from homology"/>
<evidence type="ECO:0000259" key="8">
    <source>
        <dbReference type="Pfam" id="PF01850"/>
    </source>
</evidence>
<protein>
    <submittedName>
        <fullName evidence="9">Type II toxin-antitoxin system VapC family toxin</fullName>
    </submittedName>
</protein>
<evidence type="ECO:0000256" key="5">
    <source>
        <dbReference type="ARBA" id="ARBA00022801"/>
    </source>
</evidence>
<dbReference type="Proteomes" id="UP001235303">
    <property type="component" value="Unassembled WGS sequence"/>
</dbReference>
<evidence type="ECO:0000256" key="1">
    <source>
        <dbReference type="ARBA" id="ARBA00001946"/>
    </source>
</evidence>
<feature type="domain" description="PIN" evidence="8">
    <location>
        <begin position="29"/>
        <end position="131"/>
    </location>
</feature>
<comment type="similarity">
    <text evidence="7">Belongs to the PINc/VapC protein family.</text>
</comment>
<keyword evidence="4" id="KW-0479">Metal-binding</keyword>
<dbReference type="SUPFAM" id="SSF88723">
    <property type="entry name" value="PIN domain-like"/>
    <property type="match status" value="1"/>
</dbReference>
<evidence type="ECO:0000313" key="9">
    <source>
        <dbReference type="EMBL" id="MDJ1171891.1"/>
    </source>
</evidence>
<keyword evidence="10" id="KW-1185">Reference proteome</keyword>
<accession>A0ABT7B040</accession>
<keyword evidence="3" id="KW-0540">Nuclease</keyword>
<dbReference type="Pfam" id="PF01850">
    <property type="entry name" value="PIN"/>
    <property type="match status" value="1"/>
</dbReference>
<evidence type="ECO:0000256" key="3">
    <source>
        <dbReference type="ARBA" id="ARBA00022722"/>
    </source>
</evidence>
<dbReference type="InterPro" id="IPR029060">
    <property type="entry name" value="PIN-like_dom_sf"/>
</dbReference>
<dbReference type="InterPro" id="IPR002716">
    <property type="entry name" value="PIN_dom"/>
</dbReference>
<dbReference type="RefSeq" id="WP_283755645.1">
    <property type="nucleotide sequence ID" value="NZ_JAQOSP010000133.1"/>
</dbReference>
<evidence type="ECO:0000256" key="4">
    <source>
        <dbReference type="ARBA" id="ARBA00022723"/>
    </source>
</evidence>
<comment type="cofactor">
    <cofactor evidence="1">
        <name>Mg(2+)</name>
        <dbReference type="ChEBI" id="CHEBI:18420"/>
    </cofactor>
</comment>